<feature type="chain" id="PRO_5026719388" evidence="4">
    <location>
        <begin position="40"/>
        <end position="253"/>
    </location>
</feature>
<dbReference type="Gene3D" id="1.10.530.10">
    <property type="match status" value="1"/>
</dbReference>
<comment type="similarity">
    <text evidence="1">Belongs to the transglycosylase Slt family.</text>
</comment>
<dbReference type="PANTHER" id="PTHR37423">
    <property type="entry name" value="SOLUBLE LYTIC MUREIN TRANSGLYCOSYLASE-RELATED"/>
    <property type="match status" value="1"/>
</dbReference>
<reference evidence="6 7" key="1">
    <citation type="submission" date="2019-09" db="EMBL/GenBank/DDBJ databases">
        <title>Taxonomic organization of the family Brucellaceae based on a phylogenomic approach.</title>
        <authorList>
            <person name="Leclercq S."/>
            <person name="Cloeckaert A."/>
            <person name="Zygmunt M.S."/>
        </authorList>
    </citation>
    <scope>NUCLEOTIDE SEQUENCE [LARGE SCALE GENOMIC DNA]</scope>
    <source>
        <strain evidence="6 7">LMG 3313</strain>
    </source>
</reference>
<feature type="domain" description="Transglycosylase SLT" evidence="5">
    <location>
        <begin position="56"/>
        <end position="156"/>
    </location>
</feature>
<evidence type="ECO:0000256" key="4">
    <source>
        <dbReference type="SAM" id="SignalP"/>
    </source>
</evidence>
<evidence type="ECO:0000313" key="6">
    <source>
        <dbReference type="EMBL" id="KAB2764264.1"/>
    </source>
</evidence>
<dbReference type="Proteomes" id="UP000481876">
    <property type="component" value="Unassembled WGS sequence"/>
</dbReference>
<evidence type="ECO:0000256" key="3">
    <source>
        <dbReference type="SAM" id="MobiDB-lite"/>
    </source>
</evidence>
<name>A0A6L3Z0Q3_BRUAN</name>
<dbReference type="EMBL" id="WBWS01000025">
    <property type="protein sequence ID" value="KAB2764264.1"/>
    <property type="molecule type" value="Genomic_DNA"/>
</dbReference>
<feature type="region of interest" description="Disordered" evidence="3">
    <location>
        <begin position="206"/>
        <end position="253"/>
    </location>
</feature>
<protein>
    <submittedName>
        <fullName evidence="6">Lytic transglycosylase domain-containing protein</fullName>
    </submittedName>
</protein>
<dbReference type="InterPro" id="IPR008258">
    <property type="entry name" value="Transglycosylase_SLT_dom_1"/>
</dbReference>
<dbReference type="AlphaFoldDB" id="A0A6L3Z0Q3"/>
<evidence type="ECO:0000313" key="7">
    <source>
        <dbReference type="Proteomes" id="UP000481876"/>
    </source>
</evidence>
<gene>
    <name evidence="6" type="ORF">F9L04_20765</name>
</gene>
<proteinExistence type="inferred from homology"/>
<accession>A0A6L3Z0Q3</accession>
<dbReference type="InterPro" id="IPR023346">
    <property type="entry name" value="Lysozyme-like_dom_sf"/>
</dbReference>
<evidence type="ECO:0000259" key="5">
    <source>
        <dbReference type="Pfam" id="PF01464"/>
    </source>
</evidence>
<dbReference type="RefSeq" id="WP_151664197.1">
    <property type="nucleotide sequence ID" value="NZ_WBWS01000025.1"/>
</dbReference>
<evidence type="ECO:0000256" key="1">
    <source>
        <dbReference type="ARBA" id="ARBA00007734"/>
    </source>
</evidence>
<sequence>MPAARMQLVVGGGITLRRAALLLLSGLILAAPVASTAHAQQTPVERPSRSDPYGAYIAEAAQRFGVPEAWIRAVMRVESAGDVRAISPAGAMGLMQVMPATWAELRVRHRLGRNPYDPRDNILAGAAYLREMHDRYGSPGFLAAYNAGPGRYEEYLAGRPLPAETRAYVATLAPIVGGGDLAGPVVVAAADPLAWTRAPLFVAQSAGSGPAAPVQSEGAPGDVTTAAPPRDQGPVASRTDGLFVARNVPGGPR</sequence>
<organism evidence="6 7">
    <name type="scientific">Brucella anthropi</name>
    <name type="common">Ochrobactrum anthropi</name>
    <dbReference type="NCBI Taxonomy" id="529"/>
    <lineage>
        <taxon>Bacteria</taxon>
        <taxon>Pseudomonadati</taxon>
        <taxon>Pseudomonadota</taxon>
        <taxon>Alphaproteobacteria</taxon>
        <taxon>Hyphomicrobiales</taxon>
        <taxon>Brucellaceae</taxon>
        <taxon>Brucella/Ochrobactrum group</taxon>
        <taxon>Brucella</taxon>
    </lineage>
</organism>
<comment type="similarity">
    <text evidence="2">Belongs to the virb1 family.</text>
</comment>
<keyword evidence="4" id="KW-0732">Signal</keyword>
<dbReference type="PANTHER" id="PTHR37423:SF2">
    <property type="entry name" value="MEMBRANE-BOUND LYTIC MUREIN TRANSGLYCOSYLASE C"/>
    <property type="match status" value="1"/>
</dbReference>
<comment type="caution">
    <text evidence="6">The sequence shown here is derived from an EMBL/GenBank/DDBJ whole genome shotgun (WGS) entry which is preliminary data.</text>
</comment>
<dbReference type="Pfam" id="PF01464">
    <property type="entry name" value="SLT"/>
    <property type="match status" value="1"/>
</dbReference>
<evidence type="ECO:0000256" key="2">
    <source>
        <dbReference type="ARBA" id="ARBA00009387"/>
    </source>
</evidence>
<dbReference type="SUPFAM" id="SSF53955">
    <property type="entry name" value="Lysozyme-like"/>
    <property type="match status" value="1"/>
</dbReference>
<feature type="signal peptide" evidence="4">
    <location>
        <begin position="1"/>
        <end position="39"/>
    </location>
</feature>
<dbReference type="CDD" id="cd00254">
    <property type="entry name" value="LT-like"/>
    <property type="match status" value="1"/>
</dbReference>